<evidence type="ECO:0000313" key="2">
    <source>
        <dbReference type="EMBL" id="EDO51960.1"/>
    </source>
</evidence>
<evidence type="ECO:0000313" key="3">
    <source>
        <dbReference type="Proteomes" id="UP000004110"/>
    </source>
</evidence>
<dbReference type="AlphaFoldDB" id="A0ABC9N5G1"/>
<keyword evidence="1" id="KW-0472">Membrane</keyword>
<keyword evidence="1" id="KW-1133">Transmembrane helix</keyword>
<reference evidence="2" key="2">
    <citation type="submission" date="2013-11" db="EMBL/GenBank/DDBJ databases">
        <title>Draft genome sequence of Bacteroides uniformis (ATCC 8492).</title>
        <authorList>
            <person name="Sudarsanam P."/>
            <person name="Ley R."/>
            <person name="Guruge J."/>
            <person name="Turnbaugh P.J."/>
            <person name="Mahowald M."/>
            <person name="Liep D."/>
            <person name="Gordon J."/>
        </authorList>
    </citation>
    <scope>NUCLEOTIDE SEQUENCE</scope>
    <source>
        <strain evidence="2">ATCC 8492</strain>
    </source>
</reference>
<accession>A0ABC9N5G1</accession>
<reference evidence="2" key="1">
    <citation type="submission" date="2007-06" db="EMBL/GenBank/DDBJ databases">
        <authorList>
            <person name="Fulton L."/>
            <person name="Clifton S."/>
            <person name="Fulton B."/>
            <person name="Xu J."/>
            <person name="Minx P."/>
            <person name="Pepin K.H."/>
            <person name="Johnson M."/>
            <person name="Thiruvilangam P."/>
            <person name="Bhonagiri V."/>
            <person name="Nash W.E."/>
            <person name="Mardis E.R."/>
            <person name="Wilson R.K."/>
        </authorList>
    </citation>
    <scope>NUCLEOTIDE SEQUENCE [LARGE SCALE GENOMIC DNA]</scope>
    <source>
        <strain evidence="2">ATCC 8492</strain>
    </source>
</reference>
<comment type="caution">
    <text evidence="2">The sequence shown here is derived from an EMBL/GenBank/DDBJ whole genome shotgun (WGS) entry which is preliminary data.</text>
</comment>
<protein>
    <submittedName>
        <fullName evidence="2">Uncharacterized protein</fullName>
    </submittedName>
</protein>
<sequence length="61" mass="7591">MIYFFTRKNIKIRYMIMYNYSSYGNSIMIILPISISHLFQFVILIKLYIIWFLQNYRRKGI</sequence>
<keyword evidence="3" id="KW-1185">Reference proteome</keyword>
<name>A0ABC9N5G1_BACUC</name>
<evidence type="ECO:0000256" key="1">
    <source>
        <dbReference type="SAM" id="Phobius"/>
    </source>
</evidence>
<keyword evidence="1" id="KW-0812">Transmembrane</keyword>
<gene>
    <name evidence="2" type="ORF">BACUNI_04511</name>
</gene>
<proteinExistence type="predicted"/>
<dbReference type="EMBL" id="AAYH02000049">
    <property type="protein sequence ID" value="EDO51960.1"/>
    <property type="molecule type" value="Genomic_DNA"/>
</dbReference>
<organism evidence="2 3">
    <name type="scientific">Bacteroides uniformis (strain ATCC 8492 / DSM 6597 / CCUG 4942 / CIP 103695 / JCM 5828 / KCTC 5204 / NCTC 13054 / VPI 0061)</name>
    <dbReference type="NCBI Taxonomy" id="411479"/>
    <lineage>
        <taxon>Bacteria</taxon>
        <taxon>Pseudomonadati</taxon>
        <taxon>Bacteroidota</taxon>
        <taxon>Bacteroidia</taxon>
        <taxon>Bacteroidales</taxon>
        <taxon>Bacteroidaceae</taxon>
        <taxon>Bacteroides</taxon>
    </lineage>
</organism>
<dbReference type="Proteomes" id="UP000004110">
    <property type="component" value="Unassembled WGS sequence"/>
</dbReference>
<feature type="transmembrane region" description="Helical" evidence="1">
    <location>
        <begin position="27"/>
        <end position="53"/>
    </location>
</feature>